<dbReference type="OrthoDB" id="3383679at2"/>
<keyword evidence="4" id="KW-1185">Reference proteome</keyword>
<proteinExistence type="inferred from homology"/>
<evidence type="ECO:0000313" key="3">
    <source>
        <dbReference type="EMBL" id="EID56426.1"/>
    </source>
</evidence>
<accession>I0V8H3</accession>
<organism evidence="3 4">
    <name type="scientific">Saccharomonospora xinjiangensis XJ-54</name>
    <dbReference type="NCBI Taxonomy" id="882086"/>
    <lineage>
        <taxon>Bacteria</taxon>
        <taxon>Bacillati</taxon>
        <taxon>Actinomycetota</taxon>
        <taxon>Actinomycetes</taxon>
        <taxon>Pseudonocardiales</taxon>
        <taxon>Pseudonocardiaceae</taxon>
        <taxon>Saccharomonospora</taxon>
    </lineage>
</organism>
<name>I0V8H3_9PSEU</name>
<dbReference type="AlphaFoldDB" id="I0V8H3"/>
<evidence type="ECO:0008006" key="5">
    <source>
        <dbReference type="Google" id="ProtNLM"/>
    </source>
</evidence>
<evidence type="ECO:0000256" key="1">
    <source>
        <dbReference type="ARBA" id="ARBA00005721"/>
    </source>
</evidence>
<dbReference type="STRING" id="882086.SacxiDRAFT_4245"/>
<feature type="region of interest" description="Disordered" evidence="2">
    <location>
        <begin position="1"/>
        <end position="21"/>
    </location>
</feature>
<evidence type="ECO:0000256" key="2">
    <source>
        <dbReference type="SAM" id="MobiDB-lite"/>
    </source>
</evidence>
<comment type="similarity">
    <text evidence="1">Belongs to the asp23 family.</text>
</comment>
<dbReference type="Proteomes" id="UP000004691">
    <property type="component" value="Unassembled WGS sequence"/>
</dbReference>
<evidence type="ECO:0000313" key="4">
    <source>
        <dbReference type="Proteomes" id="UP000004691"/>
    </source>
</evidence>
<dbReference type="Pfam" id="PF03780">
    <property type="entry name" value="Asp23"/>
    <property type="match status" value="1"/>
</dbReference>
<dbReference type="InterPro" id="IPR005531">
    <property type="entry name" value="Asp23"/>
</dbReference>
<dbReference type="RefSeq" id="WP_006240659.1">
    <property type="nucleotide sequence ID" value="NZ_JH636049.1"/>
</dbReference>
<dbReference type="eggNOG" id="COG1302">
    <property type="taxonomic scope" value="Bacteria"/>
</dbReference>
<feature type="compositionally biased region" description="Low complexity" evidence="2">
    <location>
        <begin position="1"/>
        <end position="17"/>
    </location>
</feature>
<reference evidence="3 4" key="1">
    <citation type="submission" date="2012-01" db="EMBL/GenBank/DDBJ databases">
        <title>Improved High-Quality Draft sequence of Saccharomonospora xinjiangensis XJ-54.</title>
        <authorList>
            <consortium name="US DOE Joint Genome Institute"/>
            <person name="Lucas S."/>
            <person name="Han J."/>
            <person name="Lapidus A."/>
            <person name="Cheng J.-F."/>
            <person name="Goodwin L."/>
            <person name="Pitluck S."/>
            <person name="Peters L."/>
            <person name="Mikhailova N."/>
            <person name="Teshima H."/>
            <person name="Detter J.C."/>
            <person name="Han C."/>
            <person name="Tapia R."/>
            <person name="Land M."/>
            <person name="Hauser L."/>
            <person name="Kyrpides N."/>
            <person name="Ivanova N."/>
            <person name="Pagani I."/>
            <person name="Brambilla E.-M."/>
            <person name="Klenk H.-P."/>
            <person name="Woyke T."/>
        </authorList>
    </citation>
    <scope>NUCLEOTIDE SEQUENCE [LARGE SCALE GENOMIC DNA]</scope>
    <source>
        <strain evidence="3 4">XJ-54</strain>
    </source>
</reference>
<dbReference type="HOGENOM" id="CLU_1748336_0_0_11"/>
<protein>
    <recommendedName>
        <fullName evidence="5">Asp23/Gls24 family envelope stress response protein</fullName>
    </recommendedName>
</protein>
<dbReference type="EMBL" id="JH636049">
    <property type="protein sequence ID" value="EID56426.1"/>
    <property type="molecule type" value="Genomic_DNA"/>
</dbReference>
<gene>
    <name evidence="3" type="ORF">SacxiDRAFT_4245</name>
</gene>
<sequence>MSSHQTTAPITATTARPGRTDLGRIDIGENVVATLAARAAAEIPEAGSAASGRLGRAIGRRTPGVRRTSLDVAPRTVARVDGATARLYLAISVRWPAPIPRVCAAVRRHVAQRVTELTGLEVTDIDIEVTDLVRRSGGGMRSEDGESIG</sequence>